<evidence type="ECO:0000256" key="1">
    <source>
        <dbReference type="ARBA" id="ARBA00022574"/>
    </source>
</evidence>
<dbReference type="SMART" id="SM00320">
    <property type="entry name" value="WD40"/>
    <property type="match status" value="15"/>
</dbReference>
<dbReference type="PANTHER" id="PTHR19848:SF8">
    <property type="entry name" value="F-BOX AND WD REPEAT DOMAIN CONTAINING 7"/>
    <property type="match status" value="1"/>
</dbReference>
<sequence>GNKDPWAMVHLAQTALGHAKVVWRTMPRLARQEPLLLARAHLALARAYQAHRCDRQANEHGKMAMATVPAGVADTEAAVALKSEAQVLRGEAMVALATAPGVTPDGAAANARKALVQLLGAAGLKEPVAWTPDEVAANDPLPADQQRKPVIGNVADMGVLALMAQAQGVLAESRLKASAAARTEQTACDRRADEVASRQERRTERGQPFYPPAQVELWRDQELAIRDEAKGKGTAAVRLAGDAEASYDAAICCINHVIDVEGRRLEEVVGRDGKTSHPTFRALWSRSLDFMAGMAEALGGRTGSKAEAAELERQTAEVLKLRGDVALAKADFKVAQQLFMQALNLFQRHLGPDAGVAQDLLHRIEEVKLYAAVEVRPSPMDTTQLGITLRGLHKLRGILQKEFKEAFGSMSTEDVNEQWIKKMTGRHGGGTRLLEVQEVVDPADIAKPMYFVSHAWKNKLALLLDQVLDNFLLDADESTAIWLDIIAVNQHSALETKAATCMKAFQDVVKATTGTIVVMDIATCNPATRAWCIYEWAHTLATHGPDGFHARLGPADRATVVGMLDIGGAECSRTEDKSTILATVTEQHGSVEQFNKLLKLQLLLEPLAYQVDMRRLLQQAVGTTWKFGAIKEWLGLGAAGTRVLCIAAGGGEGKSTISAVLCSKDQGDGLGGQIAAHHFLKYSDQQRLDAVRIIKSLAYQLACRIPSMATQLLELDVADMAEVAQMSGMEQAFTKLLLQPLQNLVQQEPVVLLIDALDEADPPDLQLASSNGNKSICPKACGNIALQLVTQHLRHLPSFVRFIFTTRPDAAADQVLPCLERTFPRSVLHMSPSALRSNDSSGNSSHPTDQGGVMVYHTALAACKDGESTRQLPKDPQLEDVYDVYASVFQAAHSEYGSSVGVPGQEKAKLVGNLMAVLMAAKEPLSQAFLQQLRSGDAIPLLPGYPTLFFVDEHHLYLVHKSLADWLLNPAISGAFAARVHEGHAQIGLHLAGLWWRHQRQGESAGGGGSSASPYLLKYVVTHLAAAADAAHVAPSAGGPAGAVLPAPDPAAALDLLLQNFGFLAAVLKAGHGPAVIGALGAMSMHTAWSYEILRWLRSDLHKLIGKSAAELARRAMKVAPGLTKVYQLAVEAACPAWKTRLVLPVMAGTWSACLAILQQEHKEEVKSVAFSPDSRQLASGSEDKTLRLWDTKTGQCIATLEGHTNFVSSVAFSPLDGRQLASGSHDKTLRLWDTATGQCTATLRGHTDQVHGVAYSPADARQLASGSGDKTLRLWNTTTGQCTVVLTDHTNSVSSVAFSSDGLQLVSGSADSTVRLWSIAKARCITMLKGHEGSVFSVAFNPADGQQLVSSSADSTLRLWDTVTKLCTRTLKGHTDKVYSVVFSPDGRQVASGSQDNTVRVWDTVVGQCTATLESHVMSYVNGVAFSPDGQQLASCYENKCIRLWDTAKDQQSVDKLEVLEVSERGPAVWVGVCMAHMLHMPSRTVPCCIGSSLLREWVPQQLCLHAPRTQGHTHFVSGLAFSPGNHQQLVSSSEDSTLRLWDTVTGQCTATLECHHTIDARILAFSPDGRQLASLASCGDADSAKNLRLWNITTGQCTGTLLEGHTELVTSLAFSPDGRLLASGSRDCTLRLWDTATGLQTRMMEGHTGLISNVAFSPDGRQLVSGSADSTLRLWDIATGQFAVLKVGFCRFYLLDGLLGHMDSVSDVAFRPDGQQLASGSADNTLKLWDTVTGKCITTLDGHTGDVSTVVFSPNGQYLASSSSITPKSGSGSMHSSGGGGMLLPSTSSTSSTSSSSSGNSSGSSYSSGTASSTSSTGADGLDGLQQLASDISIGANSDCREEWTLRLWDTATWRCTHILKGHRDDVTSATFSPDSQQLASSSSDYTVRLWDTATGQCTATLRGHTFVVSSVAFSPDGRQLASSSWDRTLRLWDTAVQCTTMLE</sequence>
<evidence type="ECO:0000313" key="7">
    <source>
        <dbReference type="Proteomes" id="UP000236333"/>
    </source>
</evidence>
<evidence type="ECO:0000256" key="2">
    <source>
        <dbReference type="ARBA" id="ARBA00022737"/>
    </source>
</evidence>
<dbReference type="CDD" id="cd00200">
    <property type="entry name" value="WD40"/>
    <property type="match status" value="3"/>
</dbReference>
<feature type="repeat" description="WD" evidence="3">
    <location>
        <begin position="1904"/>
        <end position="1936"/>
    </location>
</feature>
<dbReference type="InterPro" id="IPR019775">
    <property type="entry name" value="WD40_repeat_CS"/>
</dbReference>
<reference evidence="6 7" key="1">
    <citation type="journal article" date="2017" name="Mol. Biol. Evol.">
        <title>The 4-celled Tetrabaena socialis nuclear genome reveals the essential components for genetic control of cell number at the origin of multicellularity in the volvocine lineage.</title>
        <authorList>
            <person name="Featherston J."/>
            <person name="Arakaki Y."/>
            <person name="Hanschen E.R."/>
            <person name="Ferris P.J."/>
            <person name="Michod R.E."/>
            <person name="Olson B.J.S.C."/>
            <person name="Nozaki H."/>
            <person name="Durand P.M."/>
        </authorList>
    </citation>
    <scope>NUCLEOTIDE SEQUENCE [LARGE SCALE GENOMIC DNA]</scope>
    <source>
        <strain evidence="6 7">NIES-571</strain>
    </source>
</reference>
<dbReference type="Proteomes" id="UP000236333">
    <property type="component" value="Unassembled WGS sequence"/>
</dbReference>
<feature type="compositionally biased region" description="Low complexity" evidence="4">
    <location>
        <begin position="1785"/>
        <end position="1820"/>
    </location>
</feature>
<evidence type="ECO:0000259" key="5">
    <source>
        <dbReference type="Pfam" id="PF24883"/>
    </source>
</evidence>
<dbReference type="PANTHER" id="PTHR19848">
    <property type="entry name" value="WD40 REPEAT PROTEIN"/>
    <property type="match status" value="1"/>
</dbReference>
<evidence type="ECO:0000256" key="3">
    <source>
        <dbReference type="PROSITE-ProRule" id="PRU00221"/>
    </source>
</evidence>
<feature type="non-terminal residue" evidence="6">
    <location>
        <position position="1"/>
    </location>
</feature>
<keyword evidence="2" id="KW-0677">Repeat</keyword>
<keyword evidence="1 3" id="KW-0853">WD repeat</keyword>
<feature type="repeat" description="WD" evidence="3">
    <location>
        <begin position="1604"/>
        <end position="1645"/>
    </location>
</feature>
<feature type="repeat" description="WD" evidence="3">
    <location>
        <begin position="1742"/>
        <end position="1765"/>
    </location>
</feature>
<name>A0A2J7ZSA6_9CHLO</name>
<feature type="repeat" description="WD" evidence="3">
    <location>
        <begin position="1329"/>
        <end position="1371"/>
    </location>
</feature>
<feature type="repeat" description="WD" evidence="3">
    <location>
        <begin position="1287"/>
        <end position="1328"/>
    </location>
</feature>
<keyword evidence="7" id="KW-1185">Reference proteome</keyword>
<dbReference type="EMBL" id="PGGS01000542">
    <property type="protein sequence ID" value="PNH03143.1"/>
    <property type="molecule type" value="Genomic_DNA"/>
</dbReference>
<dbReference type="Pfam" id="PF00400">
    <property type="entry name" value="WD40"/>
    <property type="match status" value="15"/>
</dbReference>
<feature type="repeat" description="WD" evidence="3">
    <location>
        <begin position="1700"/>
        <end position="1741"/>
    </location>
</feature>
<dbReference type="OrthoDB" id="529190at2759"/>
<evidence type="ECO:0000256" key="4">
    <source>
        <dbReference type="SAM" id="MobiDB-lite"/>
    </source>
</evidence>
<dbReference type="GO" id="GO:0035097">
    <property type="term" value="C:histone methyltransferase complex"/>
    <property type="evidence" value="ECO:0007669"/>
    <property type="project" value="UniProtKB-ARBA"/>
</dbReference>
<dbReference type="InterPro" id="IPR015943">
    <property type="entry name" value="WD40/YVTN_repeat-like_dom_sf"/>
</dbReference>
<feature type="repeat" description="WD" evidence="3">
    <location>
        <begin position="1422"/>
        <end position="1456"/>
    </location>
</feature>
<dbReference type="PROSITE" id="PS50294">
    <property type="entry name" value="WD_REPEATS_REGION"/>
    <property type="match status" value="12"/>
</dbReference>
<dbReference type="PRINTS" id="PR00320">
    <property type="entry name" value="GPROTEINBRPT"/>
</dbReference>
<protein>
    <submittedName>
        <fullName evidence="6">WD repeat domain-containing protein</fullName>
    </submittedName>
</protein>
<organism evidence="6 7">
    <name type="scientific">Tetrabaena socialis</name>
    <dbReference type="NCBI Taxonomy" id="47790"/>
    <lineage>
        <taxon>Eukaryota</taxon>
        <taxon>Viridiplantae</taxon>
        <taxon>Chlorophyta</taxon>
        <taxon>core chlorophytes</taxon>
        <taxon>Chlorophyceae</taxon>
        <taxon>CS clade</taxon>
        <taxon>Chlamydomonadales</taxon>
        <taxon>Tetrabaenaceae</taxon>
        <taxon>Tetrabaena</taxon>
    </lineage>
</organism>
<dbReference type="PROSITE" id="PS00678">
    <property type="entry name" value="WD_REPEATS_1"/>
    <property type="match status" value="6"/>
</dbReference>
<dbReference type="InterPro" id="IPR011044">
    <property type="entry name" value="Quino_amine_DH_bsu"/>
</dbReference>
<feature type="repeat" description="WD" evidence="3">
    <location>
        <begin position="1646"/>
        <end position="1687"/>
    </location>
</feature>
<dbReference type="Gene3D" id="2.130.10.10">
    <property type="entry name" value="YVTN repeat-like/Quinoprotein amine dehydrogenase"/>
    <property type="match status" value="6"/>
</dbReference>
<dbReference type="InterPro" id="IPR036322">
    <property type="entry name" value="WD40_repeat_dom_sf"/>
</dbReference>
<feature type="repeat" description="WD" evidence="3">
    <location>
        <begin position="1159"/>
        <end position="1200"/>
    </location>
</feature>
<dbReference type="FunFam" id="2.130.10.10:FF:000228">
    <property type="entry name" value="COMPASS-like H3K4 histone methylase component WDR5A"/>
    <property type="match status" value="1"/>
</dbReference>
<proteinExistence type="predicted"/>
<dbReference type="InterPro" id="IPR056884">
    <property type="entry name" value="NPHP3-like_N"/>
</dbReference>
<dbReference type="SUPFAM" id="SSF50969">
    <property type="entry name" value="YVTN repeat-like/Quinoprotein amine dehydrogenase"/>
    <property type="match status" value="1"/>
</dbReference>
<feature type="region of interest" description="Disordered" evidence="4">
    <location>
        <begin position="1764"/>
        <end position="1820"/>
    </location>
</feature>
<dbReference type="InterPro" id="IPR001680">
    <property type="entry name" value="WD40_rpt"/>
</dbReference>
<feature type="repeat" description="WD" evidence="3">
    <location>
        <begin position="1862"/>
        <end position="1903"/>
    </location>
</feature>
<accession>A0A2J7ZSA6</accession>
<feature type="compositionally biased region" description="Low complexity" evidence="4">
    <location>
        <begin position="1764"/>
        <end position="1778"/>
    </location>
</feature>
<dbReference type="InterPro" id="IPR020472">
    <property type="entry name" value="WD40_PAC1"/>
</dbReference>
<feature type="repeat" description="WD" evidence="3">
    <location>
        <begin position="1372"/>
        <end position="1413"/>
    </location>
</feature>
<feature type="repeat" description="WD" evidence="3">
    <location>
        <begin position="1244"/>
        <end position="1286"/>
    </location>
</feature>
<gene>
    <name evidence="6" type="ORF">TSOC_010824</name>
</gene>
<comment type="caution">
    <text evidence="6">The sequence shown here is derived from an EMBL/GenBank/DDBJ whole genome shotgun (WGS) entry which is preliminary data.</text>
</comment>
<feature type="region of interest" description="Disordered" evidence="4">
    <location>
        <begin position="181"/>
        <end position="213"/>
    </location>
</feature>
<dbReference type="SUPFAM" id="SSF50978">
    <property type="entry name" value="WD40 repeat-like"/>
    <property type="match status" value="2"/>
</dbReference>
<feature type="repeat" description="WD" evidence="3">
    <location>
        <begin position="1201"/>
        <end position="1243"/>
    </location>
</feature>
<dbReference type="Pfam" id="PF24883">
    <property type="entry name" value="NPHP3_N"/>
    <property type="match status" value="1"/>
</dbReference>
<evidence type="ECO:0000313" key="6">
    <source>
        <dbReference type="EMBL" id="PNH03143.1"/>
    </source>
</evidence>
<feature type="non-terminal residue" evidence="6">
    <location>
        <position position="1946"/>
    </location>
</feature>
<feature type="repeat" description="WD" evidence="3">
    <location>
        <begin position="1511"/>
        <end position="1553"/>
    </location>
</feature>
<feature type="domain" description="Nephrocystin 3-like N-terminal" evidence="5">
    <location>
        <begin position="630"/>
        <end position="764"/>
    </location>
</feature>
<dbReference type="PROSITE" id="PS50082">
    <property type="entry name" value="WD_REPEATS_2"/>
    <property type="match status" value="14"/>
</dbReference>
<feature type="compositionally biased region" description="Basic and acidic residues" evidence="4">
    <location>
        <begin position="187"/>
        <end position="205"/>
    </location>
</feature>